<dbReference type="PANTHER" id="PTHR43019:SF23">
    <property type="entry name" value="PROTEASE DO-LIKE 5, CHLOROPLASTIC"/>
    <property type="match status" value="1"/>
</dbReference>
<evidence type="ECO:0008006" key="3">
    <source>
        <dbReference type="Google" id="ProtNLM"/>
    </source>
</evidence>
<evidence type="ECO:0000313" key="1">
    <source>
        <dbReference type="EMBL" id="PIR89008.1"/>
    </source>
</evidence>
<dbReference type="AlphaFoldDB" id="A0A2H0URH7"/>
<dbReference type="Gene3D" id="2.40.10.10">
    <property type="entry name" value="Trypsin-like serine proteases"/>
    <property type="match status" value="2"/>
</dbReference>
<reference evidence="2" key="1">
    <citation type="submission" date="2017-09" db="EMBL/GenBank/DDBJ databases">
        <title>Depth-based differentiation of microbial function through sediment-hosted aquifers and enrichment of novel symbionts in the deep terrestrial subsurface.</title>
        <authorList>
            <person name="Probst A.J."/>
            <person name="Ladd B."/>
            <person name="Jarett J.K."/>
            <person name="Geller-Mcgrath D.E."/>
            <person name="Sieber C.M.K."/>
            <person name="Emerson J.B."/>
            <person name="Anantharaman K."/>
            <person name="Thomas B.C."/>
            <person name="Malmstrom R."/>
            <person name="Stieglmeier M."/>
            <person name="Klingl A."/>
            <person name="Woyke T."/>
            <person name="Ryan C.M."/>
            <person name="Banfield J.F."/>
        </authorList>
    </citation>
    <scope>NUCLEOTIDE SEQUENCE [LARGE SCALE GENOMIC DNA]</scope>
</reference>
<gene>
    <name evidence="1" type="ORF">COU07_03910</name>
</gene>
<sequence>MKKSRLIHIITSTLTFGTLLSLLIGGSAIIHANKIERKTTLALLDREKTRDELIIKQSESMKLLESELGIVKIEGEETQTKINEGLAGIETKLSDKDKEFQTQQSKISSLEKNLTDTKNSLDPDIAQVVSEWEKYVFKVSCSLENDATGSKITRTGSGSGYLIPGNAIRIFTNRHVIEDQEYSATSCTAHLPNLSSSPIEVITAKSNKTYDFAYLTTKQVSNPFTSLPNTMSICPANSSKVGDKILILGYPVTGSSNDVTVTEGITSSIEDDYYVTSAKIEKGNSGGAAVRLRGSCLIGLPTFVKVGDIESLGRILKIDKVINTTTLEPKA</sequence>
<organism evidence="1 2">
    <name type="scientific">Candidatus Harrisonbacteria bacterium CG10_big_fil_rev_8_21_14_0_10_40_38</name>
    <dbReference type="NCBI Taxonomy" id="1974583"/>
    <lineage>
        <taxon>Bacteria</taxon>
        <taxon>Candidatus Harrisoniibacteriota</taxon>
    </lineage>
</organism>
<evidence type="ECO:0000313" key="2">
    <source>
        <dbReference type="Proteomes" id="UP000231157"/>
    </source>
</evidence>
<dbReference type="SUPFAM" id="SSF50494">
    <property type="entry name" value="Trypsin-like serine proteases"/>
    <property type="match status" value="1"/>
</dbReference>
<dbReference type="PANTHER" id="PTHR43019">
    <property type="entry name" value="SERINE ENDOPROTEASE DEGS"/>
    <property type="match status" value="1"/>
</dbReference>
<name>A0A2H0URH7_9BACT</name>
<comment type="caution">
    <text evidence="1">The sequence shown here is derived from an EMBL/GenBank/DDBJ whole genome shotgun (WGS) entry which is preliminary data.</text>
</comment>
<protein>
    <recommendedName>
        <fullName evidence="3">Serine protease</fullName>
    </recommendedName>
</protein>
<dbReference type="InterPro" id="IPR009003">
    <property type="entry name" value="Peptidase_S1_PA"/>
</dbReference>
<accession>A0A2H0URH7</accession>
<dbReference type="Pfam" id="PF13365">
    <property type="entry name" value="Trypsin_2"/>
    <property type="match status" value="1"/>
</dbReference>
<proteinExistence type="predicted"/>
<dbReference type="Proteomes" id="UP000231157">
    <property type="component" value="Unassembled WGS sequence"/>
</dbReference>
<dbReference type="InterPro" id="IPR043504">
    <property type="entry name" value="Peptidase_S1_PA_chymotrypsin"/>
</dbReference>
<dbReference type="EMBL" id="PFAZ01000009">
    <property type="protein sequence ID" value="PIR89008.1"/>
    <property type="molecule type" value="Genomic_DNA"/>
</dbReference>